<evidence type="ECO:0000313" key="2">
    <source>
        <dbReference type="EMBL" id="SNV08054.1"/>
    </source>
</evidence>
<dbReference type="Gene3D" id="3.10.129.10">
    <property type="entry name" value="Hotdog Thioesterase"/>
    <property type="match status" value="1"/>
</dbReference>
<proteinExistence type="predicted"/>
<dbReference type="RefSeq" id="WP_066428476.1">
    <property type="nucleotide sequence ID" value="NZ_CP014227.1"/>
</dbReference>
<reference evidence="1 3" key="1">
    <citation type="submission" date="2016-02" db="EMBL/GenBank/DDBJ databases">
        <authorList>
            <person name="Holder M.E."/>
            <person name="Ajami N.J."/>
            <person name="Petrosino J.F."/>
        </authorList>
    </citation>
    <scope>NUCLEOTIDE SEQUENCE [LARGE SCALE GENOMIC DNA]</scope>
    <source>
        <strain evidence="1 3">CCUG 32990</strain>
    </source>
</reference>
<protein>
    <submittedName>
        <fullName evidence="1">Acyl carrier protein</fullName>
    </submittedName>
    <submittedName>
        <fullName evidence="2">Bifunctional UDP-3-O-[3-hydroxymyristoyl] N-acetylglucosamine deacetylase/(3R)-hydroxymyristoyl -[acyl-carrier-protein] dehydratase</fullName>
    </submittedName>
</protein>
<dbReference type="InterPro" id="IPR029069">
    <property type="entry name" value="HotDog_dom_sf"/>
</dbReference>
<sequence>MNIRIDKYLPHQPPMLMVDTITDISNTHVVTEFAVVRDCIFVEGGRFAEVGLIENMAQTCSAIVGQFLFGIEDSSNYVVGYISAIKQAEIFALPAVGSTVCTKAALLSRFDSEAYILCAMQCQVYEEERLLASAEMNLVIKPDVTQ</sequence>
<evidence type="ECO:0000313" key="1">
    <source>
        <dbReference type="EMBL" id="AMD84725.1"/>
    </source>
</evidence>
<dbReference type="InterPro" id="IPR016776">
    <property type="entry name" value="ApeP-like_dehydratase"/>
</dbReference>
<evidence type="ECO:0000313" key="4">
    <source>
        <dbReference type="Proteomes" id="UP000215539"/>
    </source>
</evidence>
<organism evidence="2 4">
    <name type="scientific">Capnocytophaga haemolytica</name>
    <dbReference type="NCBI Taxonomy" id="45243"/>
    <lineage>
        <taxon>Bacteria</taxon>
        <taxon>Pseudomonadati</taxon>
        <taxon>Bacteroidota</taxon>
        <taxon>Flavobacteriia</taxon>
        <taxon>Flavobacteriales</taxon>
        <taxon>Flavobacteriaceae</taxon>
        <taxon>Capnocytophaga</taxon>
    </lineage>
</organism>
<dbReference type="Pfam" id="PF22817">
    <property type="entry name" value="ApeP-like"/>
    <property type="match status" value="1"/>
</dbReference>
<dbReference type="SUPFAM" id="SSF54637">
    <property type="entry name" value="Thioesterase/thiol ester dehydrase-isomerase"/>
    <property type="match status" value="1"/>
</dbReference>
<evidence type="ECO:0000313" key="3">
    <source>
        <dbReference type="Proteomes" id="UP000065822"/>
    </source>
</evidence>
<dbReference type="AlphaFoldDB" id="A0AAX2H0N9"/>
<dbReference type="KEGG" id="chg:AXF12_03835"/>
<name>A0AAX2H0N9_9FLAO</name>
<dbReference type="Proteomes" id="UP000065822">
    <property type="component" value="Chromosome"/>
</dbReference>
<dbReference type="EMBL" id="LT906449">
    <property type="protein sequence ID" value="SNV08054.1"/>
    <property type="molecule type" value="Genomic_DNA"/>
</dbReference>
<dbReference type="EMBL" id="CP014227">
    <property type="protein sequence ID" value="AMD84725.1"/>
    <property type="molecule type" value="Genomic_DNA"/>
</dbReference>
<gene>
    <name evidence="1" type="ORF">AXF12_03835</name>
    <name evidence="2" type="ORF">SAMEA44541418_00968</name>
</gene>
<keyword evidence="3" id="KW-1185">Reference proteome</keyword>
<dbReference type="Proteomes" id="UP000215539">
    <property type="component" value="Chromosome 1"/>
</dbReference>
<accession>A0AAX2H0N9</accession>
<reference evidence="2 4" key="2">
    <citation type="submission" date="2017-06" db="EMBL/GenBank/DDBJ databases">
        <authorList>
            <consortium name="Pathogen Informatics"/>
        </authorList>
    </citation>
    <scope>NUCLEOTIDE SEQUENCE [LARGE SCALE GENOMIC DNA]</scope>
    <source>
        <strain evidence="2 4">NCTC12947</strain>
    </source>
</reference>